<name>A0ACC2ZZX1_9EURO</name>
<proteinExistence type="predicted"/>
<gene>
    <name evidence="1" type="ORF">H2198_007543</name>
</gene>
<accession>A0ACC2ZZX1</accession>
<organism evidence="1 2">
    <name type="scientific">Neophaeococcomyces mojaviensis</name>
    <dbReference type="NCBI Taxonomy" id="3383035"/>
    <lineage>
        <taxon>Eukaryota</taxon>
        <taxon>Fungi</taxon>
        <taxon>Dikarya</taxon>
        <taxon>Ascomycota</taxon>
        <taxon>Pezizomycotina</taxon>
        <taxon>Eurotiomycetes</taxon>
        <taxon>Chaetothyriomycetidae</taxon>
        <taxon>Chaetothyriales</taxon>
        <taxon>Chaetothyriales incertae sedis</taxon>
        <taxon>Neophaeococcomyces</taxon>
    </lineage>
</organism>
<dbReference type="Proteomes" id="UP001172386">
    <property type="component" value="Unassembled WGS sequence"/>
</dbReference>
<protein>
    <submittedName>
        <fullName evidence="1">Uncharacterized protein</fullName>
    </submittedName>
</protein>
<sequence>MADTLPSPPESRSPSPELEHNENEDNLTRKLDTLLEKYLELLDQYTALREELSKTFSAGFFSLAQAQRASTLGAGRRYGEECYDERMKAQRRVGVSEDETDEHHVFKVDKVVRVEKEKNSISVEFSTSADESKPQEQAGRQSLQATVEVQGEQQEKKLRPKQDPAHRDPVTWFGILVPPALRQTQSHFVKATEKSIPELLSIDSAMKSVEAEIWAVRDELGMLADYDENAETAKHAPKQTEHDKQLAKEQIYTVSRRKLASRPAHSKSHLVQLSE</sequence>
<keyword evidence="2" id="KW-1185">Reference proteome</keyword>
<comment type="caution">
    <text evidence="1">The sequence shown here is derived from an EMBL/GenBank/DDBJ whole genome shotgun (WGS) entry which is preliminary data.</text>
</comment>
<dbReference type="EMBL" id="JAPDRQ010000161">
    <property type="protein sequence ID" value="KAJ9653240.1"/>
    <property type="molecule type" value="Genomic_DNA"/>
</dbReference>
<reference evidence="1" key="1">
    <citation type="submission" date="2022-10" db="EMBL/GenBank/DDBJ databases">
        <title>Culturing micro-colonial fungi from biological soil crusts in the Mojave desert and describing Neophaeococcomyces mojavensis, and introducing the new genera and species Taxawa tesnikishii.</title>
        <authorList>
            <person name="Kurbessoian T."/>
            <person name="Stajich J.E."/>
        </authorList>
    </citation>
    <scope>NUCLEOTIDE SEQUENCE</scope>
    <source>
        <strain evidence="1">JES_112</strain>
    </source>
</reference>
<evidence type="ECO:0000313" key="2">
    <source>
        <dbReference type="Proteomes" id="UP001172386"/>
    </source>
</evidence>
<evidence type="ECO:0000313" key="1">
    <source>
        <dbReference type="EMBL" id="KAJ9653240.1"/>
    </source>
</evidence>